<proteinExistence type="predicted"/>
<dbReference type="Proteomes" id="UP000006546">
    <property type="component" value="Chromosome"/>
</dbReference>
<dbReference type="AlphaFoldDB" id="F4LMW5"/>
<organism evidence="1 2">
    <name type="scientific">Treponema brennaborense (strain DSM 12168 / CIP 105900 / DD5/3)</name>
    <dbReference type="NCBI Taxonomy" id="906968"/>
    <lineage>
        <taxon>Bacteria</taxon>
        <taxon>Pseudomonadati</taxon>
        <taxon>Spirochaetota</taxon>
        <taxon>Spirochaetia</taxon>
        <taxon>Spirochaetales</taxon>
        <taxon>Treponemataceae</taxon>
        <taxon>Treponema</taxon>
    </lineage>
</organism>
<dbReference type="KEGG" id="tbe:Trebr_2448"/>
<dbReference type="Pfam" id="PF13730">
    <property type="entry name" value="HTH_36"/>
    <property type="match status" value="1"/>
</dbReference>
<accession>F4LMW5</accession>
<evidence type="ECO:0008006" key="3">
    <source>
        <dbReference type="Google" id="ProtNLM"/>
    </source>
</evidence>
<dbReference type="RefSeq" id="WP_013759556.1">
    <property type="nucleotide sequence ID" value="NC_015500.1"/>
</dbReference>
<dbReference type="HOGENOM" id="CLU_072522_2_1_12"/>
<reference evidence="2" key="1">
    <citation type="submission" date="2011-04" db="EMBL/GenBank/DDBJ databases">
        <title>The complete genome of Treponema brennaborense DSM 12168.</title>
        <authorList>
            <person name="Lucas S."/>
            <person name="Han J."/>
            <person name="Lapidus A."/>
            <person name="Bruce D."/>
            <person name="Goodwin L."/>
            <person name="Pitluck S."/>
            <person name="Peters L."/>
            <person name="Kyrpides N."/>
            <person name="Mavromatis K."/>
            <person name="Ivanova N."/>
            <person name="Mikhailova N."/>
            <person name="Pagani I."/>
            <person name="Teshima H."/>
            <person name="Detter J.C."/>
            <person name="Tapia R."/>
            <person name="Han C."/>
            <person name="Land M."/>
            <person name="Hauser L."/>
            <person name="Markowitz V."/>
            <person name="Cheng J.-F."/>
            <person name="Hugenholtz P."/>
            <person name="Woyke T."/>
            <person name="Wu D."/>
            <person name="Gronow S."/>
            <person name="Wellnitz S."/>
            <person name="Brambilla E."/>
            <person name="Klenk H.-P."/>
            <person name="Eisen J.A."/>
        </authorList>
    </citation>
    <scope>NUCLEOTIDE SEQUENCE [LARGE SCALE GENOMIC DNA]</scope>
    <source>
        <strain evidence="2">DSM 12168 / CIP 105900 / DD5/3</strain>
    </source>
</reference>
<dbReference type="Gene3D" id="1.10.10.10">
    <property type="entry name" value="Winged helix-like DNA-binding domain superfamily/Winged helix DNA-binding domain"/>
    <property type="match status" value="1"/>
</dbReference>
<dbReference type="EMBL" id="CP002696">
    <property type="protein sequence ID" value="AEE17855.1"/>
    <property type="molecule type" value="Genomic_DNA"/>
</dbReference>
<sequence>MEIEGGNGKKQIRFIIVPDFIIDDLNIPDGEKLLFGEIASNSLEKGFCWFSNKHLMERFHIGERTASRWVNDLRKKGYITIKIVKRKGSEEVDERQIKVDTTKPILAEYMNWYRQKRQQGIANNGNTPPVKNGAVNNKELNIKDVIDLKDISNVLLSPEEYQSLINEFGKQKFETGIVDYSNWKRRVNAHPKSDFDSLKKWLSKVQAKYKAKVSSIKESGADKVTEEMLADLPF</sequence>
<dbReference type="STRING" id="906968.Trebr_2448"/>
<name>F4LMW5_TREBD</name>
<dbReference type="InterPro" id="IPR036388">
    <property type="entry name" value="WH-like_DNA-bd_sf"/>
</dbReference>
<evidence type="ECO:0000313" key="1">
    <source>
        <dbReference type="EMBL" id="AEE17855.1"/>
    </source>
</evidence>
<gene>
    <name evidence="1" type="ordered locus">Trebr_2448</name>
</gene>
<keyword evidence="2" id="KW-1185">Reference proteome</keyword>
<evidence type="ECO:0000313" key="2">
    <source>
        <dbReference type="Proteomes" id="UP000006546"/>
    </source>
</evidence>
<protein>
    <recommendedName>
        <fullName evidence="3">Helix-turn-helix domain-containing protein</fullName>
    </recommendedName>
</protein>